<name>R4XJJ6_TAPDE</name>
<dbReference type="InterPro" id="IPR039261">
    <property type="entry name" value="FNR_nucleotide-bd"/>
</dbReference>
<feature type="compositionally biased region" description="Basic and acidic residues" evidence="9">
    <location>
        <begin position="40"/>
        <end position="62"/>
    </location>
</feature>
<evidence type="ECO:0000256" key="5">
    <source>
        <dbReference type="ARBA" id="ARBA00022827"/>
    </source>
</evidence>
<feature type="binding site" evidence="8">
    <location>
        <position position="155"/>
    </location>
    <ligand>
        <name>FAD</name>
        <dbReference type="ChEBI" id="CHEBI:57692"/>
    </ligand>
</feature>
<dbReference type="GO" id="GO:0071949">
    <property type="term" value="F:FAD binding"/>
    <property type="evidence" value="ECO:0007669"/>
    <property type="project" value="TreeGrafter"/>
</dbReference>
<protein>
    <submittedName>
        <fullName evidence="11">Nitrate reductase</fullName>
    </submittedName>
</protein>
<comment type="caution">
    <text evidence="11">The sequence shown here is derived from an EMBL/GenBank/DDBJ whole genome shotgun (WGS) entry which is preliminary data.</text>
</comment>
<keyword evidence="7" id="KW-0472">Membrane</keyword>
<feature type="binding site" evidence="8">
    <location>
        <position position="227"/>
    </location>
    <ligand>
        <name>FAD</name>
        <dbReference type="ChEBI" id="CHEBI:57692"/>
    </ligand>
</feature>
<evidence type="ECO:0000256" key="7">
    <source>
        <dbReference type="ARBA" id="ARBA00023136"/>
    </source>
</evidence>
<dbReference type="InterPro" id="IPR017938">
    <property type="entry name" value="Riboflavin_synthase-like_b-brl"/>
</dbReference>
<dbReference type="STRING" id="1097556.R4XJJ6"/>
<dbReference type="InterPro" id="IPR008333">
    <property type="entry name" value="Cbr1-like_FAD-bd_dom"/>
</dbReference>
<evidence type="ECO:0000256" key="3">
    <source>
        <dbReference type="ARBA" id="ARBA00006105"/>
    </source>
</evidence>
<evidence type="ECO:0000259" key="10">
    <source>
        <dbReference type="PROSITE" id="PS51384"/>
    </source>
</evidence>
<accession>R4XJJ6</accession>
<dbReference type="eggNOG" id="KOG0534">
    <property type="taxonomic scope" value="Eukaryota"/>
</dbReference>
<comment type="subcellular location">
    <subcellularLocation>
        <location evidence="2">Membrane</location>
    </subcellularLocation>
</comment>
<dbReference type="SUPFAM" id="SSF52343">
    <property type="entry name" value="Ferredoxin reductase-like, C-terminal NADP-linked domain"/>
    <property type="match status" value="1"/>
</dbReference>
<feature type="binding site" evidence="8">
    <location>
        <position position="153"/>
    </location>
    <ligand>
        <name>FAD</name>
        <dbReference type="ChEBI" id="CHEBI:57692"/>
    </ligand>
</feature>
<feature type="binding site" evidence="8">
    <location>
        <position position="169"/>
    </location>
    <ligand>
        <name>FAD</name>
        <dbReference type="ChEBI" id="CHEBI:57692"/>
    </ligand>
</feature>
<feature type="region of interest" description="Disordered" evidence="9">
    <location>
        <begin position="35"/>
        <end position="62"/>
    </location>
</feature>
<dbReference type="InterPro" id="IPR001834">
    <property type="entry name" value="CBR-like"/>
</dbReference>
<dbReference type="Gene3D" id="2.40.30.10">
    <property type="entry name" value="Translation factors"/>
    <property type="match status" value="1"/>
</dbReference>
<evidence type="ECO:0000256" key="1">
    <source>
        <dbReference type="ARBA" id="ARBA00001974"/>
    </source>
</evidence>
<dbReference type="SUPFAM" id="SSF63380">
    <property type="entry name" value="Riboflavin synthase domain-like"/>
    <property type="match status" value="1"/>
</dbReference>
<evidence type="ECO:0000256" key="2">
    <source>
        <dbReference type="ARBA" id="ARBA00004370"/>
    </source>
</evidence>
<dbReference type="PROSITE" id="PS51384">
    <property type="entry name" value="FAD_FR"/>
    <property type="match status" value="1"/>
</dbReference>
<organism evidence="11 12">
    <name type="scientific">Taphrina deformans (strain PYCC 5710 / ATCC 11124 / CBS 356.35 / IMI 108563 / JCM 9778 / NBRC 8474)</name>
    <name type="common">Peach leaf curl fungus</name>
    <name type="synonym">Lalaria deformans</name>
    <dbReference type="NCBI Taxonomy" id="1097556"/>
    <lineage>
        <taxon>Eukaryota</taxon>
        <taxon>Fungi</taxon>
        <taxon>Dikarya</taxon>
        <taxon>Ascomycota</taxon>
        <taxon>Taphrinomycotina</taxon>
        <taxon>Taphrinomycetes</taxon>
        <taxon>Taphrinales</taxon>
        <taxon>Taphrinaceae</taxon>
        <taxon>Taphrina</taxon>
    </lineage>
</organism>
<evidence type="ECO:0000256" key="6">
    <source>
        <dbReference type="ARBA" id="ARBA00023002"/>
    </source>
</evidence>
<evidence type="ECO:0000313" key="11">
    <source>
        <dbReference type="EMBL" id="CCG83520.1"/>
    </source>
</evidence>
<evidence type="ECO:0000256" key="4">
    <source>
        <dbReference type="ARBA" id="ARBA00022630"/>
    </source>
</evidence>
<dbReference type="GO" id="GO:0016491">
    <property type="term" value="F:oxidoreductase activity"/>
    <property type="evidence" value="ECO:0007669"/>
    <property type="project" value="UniProtKB-KW"/>
</dbReference>
<feature type="domain" description="FAD-binding FR-type" evidence="10">
    <location>
        <begin position="79"/>
        <end position="195"/>
    </location>
</feature>
<dbReference type="OrthoDB" id="432685at2759"/>
<feature type="binding site" evidence="8">
    <location>
        <position position="134"/>
    </location>
    <ligand>
        <name>FAD</name>
        <dbReference type="ChEBI" id="CHEBI:57692"/>
    </ligand>
</feature>
<sequence>MAKFTTFRDVVESRSTKLTTKDPVDATEQFIKYDQSWPINKEKDEQDKPTKKAKTDQSESSRLDSILQHLNTQHAFDTKKYISVPLLKKEEVTEDTRIYTFKHSLDSIDSFHLGIGQHIQCAFATKDGDIIERPYAITRPTGADKDDGTIDILVKVAFPSEKDPGGTVSNIMDCLNAERGDEMLIRGPEGPISYLGDGKFTIQVGEQETKEVQAKKVNFISGGTGMTPIYATIRAILETDDEKSQIQVRFMDCNKDEKDVLLKEKLDELAKNHDRFEVIHVLEKPEKSWKGETGLIDKEKIERHLFKPEEGTISLVCGPPPMMKSSKEGLLELGFEDERTFFHY</sequence>
<dbReference type="PANTHER" id="PTHR19370:SF185">
    <property type="entry name" value="NADH-CYTOCHROME B5 REDUCTASE"/>
    <property type="match status" value="1"/>
</dbReference>
<feature type="binding site" evidence="8">
    <location>
        <position position="135"/>
    </location>
    <ligand>
        <name>FAD</name>
        <dbReference type="ChEBI" id="CHEBI:57692"/>
    </ligand>
</feature>
<keyword evidence="6" id="KW-0560">Oxidoreductase</keyword>
<dbReference type="AlphaFoldDB" id="R4XJJ6"/>
<dbReference type="GO" id="GO:0016020">
    <property type="term" value="C:membrane"/>
    <property type="evidence" value="ECO:0007669"/>
    <property type="project" value="UniProtKB-SubCell"/>
</dbReference>
<dbReference type="EMBL" id="CAHR02000155">
    <property type="protein sequence ID" value="CCG83520.1"/>
    <property type="molecule type" value="Genomic_DNA"/>
</dbReference>
<comment type="cofactor">
    <cofactor evidence="1 8">
        <name>FAD</name>
        <dbReference type="ChEBI" id="CHEBI:57692"/>
    </cofactor>
</comment>
<dbReference type="Pfam" id="PF00970">
    <property type="entry name" value="FAD_binding_6"/>
    <property type="match status" value="1"/>
</dbReference>
<dbReference type="InterPro" id="IPR017927">
    <property type="entry name" value="FAD-bd_FR_type"/>
</dbReference>
<gene>
    <name evidence="11" type="ORF">TAPDE_003757</name>
</gene>
<keyword evidence="12" id="KW-1185">Reference proteome</keyword>
<dbReference type="CDD" id="cd06183">
    <property type="entry name" value="cyt_b5_reduct_like"/>
    <property type="match status" value="1"/>
</dbReference>
<feature type="binding site" evidence="8">
    <location>
        <position position="133"/>
    </location>
    <ligand>
        <name>FAD</name>
        <dbReference type="ChEBI" id="CHEBI:57692"/>
    </ligand>
</feature>
<proteinExistence type="inferred from homology"/>
<dbReference type="Pfam" id="PF00175">
    <property type="entry name" value="NAD_binding_1"/>
    <property type="match status" value="1"/>
</dbReference>
<evidence type="ECO:0000313" key="12">
    <source>
        <dbReference type="Proteomes" id="UP000013776"/>
    </source>
</evidence>
<evidence type="ECO:0000256" key="9">
    <source>
        <dbReference type="SAM" id="MobiDB-lite"/>
    </source>
</evidence>
<keyword evidence="5 8" id="KW-0274">FAD</keyword>
<dbReference type="PANTHER" id="PTHR19370">
    <property type="entry name" value="NADH-CYTOCHROME B5 REDUCTASE"/>
    <property type="match status" value="1"/>
</dbReference>
<dbReference type="PRINTS" id="PR00406">
    <property type="entry name" value="CYTB5RDTASE"/>
</dbReference>
<feature type="binding site" evidence="8">
    <location>
        <position position="168"/>
    </location>
    <ligand>
        <name>FAD</name>
        <dbReference type="ChEBI" id="CHEBI:57692"/>
    </ligand>
</feature>
<feature type="binding site" evidence="8">
    <location>
        <position position="158"/>
    </location>
    <ligand>
        <name>FAD</name>
        <dbReference type="ChEBI" id="CHEBI:57692"/>
    </ligand>
</feature>
<keyword evidence="4 8" id="KW-0285">Flavoprotein</keyword>
<dbReference type="Gene3D" id="3.40.50.80">
    <property type="entry name" value="Nucleotide-binding domain of ferredoxin-NADP reductase (FNR) module"/>
    <property type="match status" value="1"/>
</dbReference>
<comment type="similarity">
    <text evidence="3">Belongs to the flavoprotein pyridine nucleotide cytochrome reductase family.</text>
</comment>
<dbReference type="InterPro" id="IPR001433">
    <property type="entry name" value="OxRdtase_FAD/NAD-bd"/>
</dbReference>
<dbReference type="Proteomes" id="UP000013776">
    <property type="component" value="Unassembled WGS sequence"/>
</dbReference>
<evidence type="ECO:0000256" key="8">
    <source>
        <dbReference type="PIRSR" id="PIRSR601834-1"/>
    </source>
</evidence>
<reference evidence="11 12" key="1">
    <citation type="journal article" date="2013" name="MBio">
        <title>Genome sequencing of the plant pathogen Taphrina deformans, the causal agent of peach leaf curl.</title>
        <authorList>
            <person name="Cisse O.H."/>
            <person name="Almeida J.M.G.C.F."/>
            <person name="Fonseca A."/>
            <person name="Kumar A.A."/>
            <person name="Salojaervi J."/>
            <person name="Overmyer K."/>
            <person name="Hauser P.M."/>
            <person name="Pagni M."/>
        </authorList>
    </citation>
    <scope>NUCLEOTIDE SEQUENCE [LARGE SCALE GENOMIC DNA]</scope>
    <source>
        <strain evidence="12">PYCC 5710 / ATCC 11124 / CBS 356.35 / IMI 108563 / JCM 9778 / NBRC 8474</strain>
    </source>
</reference>